<feature type="region of interest" description="Disordered" evidence="8">
    <location>
        <begin position="156"/>
        <end position="215"/>
    </location>
</feature>
<feature type="compositionally biased region" description="Acidic residues" evidence="8">
    <location>
        <begin position="196"/>
        <end position="215"/>
    </location>
</feature>
<evidence type="ECO:0000256" key="6">
    <source>
        <dbReference type="ARBA" id="ARBA00022833"/>
    </source>
</evidence>
<dbReference type="GO" id="GO:0030288">
    <property type="term" value="C:outer membrane-bounded periplasmic space"/>
    <property type="evidence" value="ECO:0007669"/>
    <property type="project" value="InterPro"/>
</dbReference>
<gene>
    <name evidence="9" type="ORF">SAMN05216302_10452</name>
</gene>
<reference evidence="10" key="1">
    <citation type="submission" date="2016-10" db="EMBL/GenBank/DDBJ databases">
        <authorList>
            <person name="Varghese N."/>
            <person name="Submissions S."/>
        </authorList>
    </citation>
    <scope>NUCLEOTIDE SEQUENCE [LARGE SCALE GENOMIC DNA]</scope>
    <source>
        <strain evidence="10">Nm69</strain>
    </source>
</reference>
<dbReference type="InterPro" id="IPR005073">
    <property type="entry name" value="Peptidase_M74"/>
</dbReference>
<evidence type="ECO:0000313" key="10">
    <source>
        <dbReference type="Proteomes" id="UP000199533"/>
    </source>
</evidence>
<dbReference type="Gene3D" id="3.30.1380.10">
    <property type="match status" value="1"/>
</dbReference>
<dbReference type="RefSeq" id="WP_090702824.1">
    <property type="nucleotide sequence ID" value="NZ_FOSP01000045.1"/>
</dbReference>
<dbReference type="AlphaFoldDB" id="A0A1I4FZD0"/>
<sequence length="1001" mass="112997">MSTSNKSSHLEIYSEFLDDELIESELLSKEAVSSRPNFESPFLEDLSGAVFEESTLDESNENSERKVESFEETDWESESLEDSGIESDDLYEDIENESRIENDFSYFNFEAVEDEIEETGEIGIESEGLHNGETQYELNDDEGELWKVSDREDELGIETDGLYDDEIQNELDDYEDELWDESEQEDESSLAGEGFHDDDDTQDESGVETEGLYDDETQSGLEEHEDALWNESDQEFESYPNRAYFKNETYLEEETLSASQLNSAIEYNRVKMKTLGWQEHFDEIVSNILKLNYSPDEGEFAQKVADWQDSKGLTPDGKIGPGTWKKMKPILGIGSSKSTTKPPSSTRAKDLISFKMPVSVGSKYIVNASSRAYGIAEAIEAIEWIGNQWHKSNPDIVLKIRDISKKGGGPLRNGTKNGKPSYHKSHQIGLDADLQLLKNGAKINTLAGKSYTLEKQNILRNFIKVILSNPILGIKIIGCTDSVLAKEFKKVSAWSGHNKHLHVRFCVLEKYRSILKKVSVPSISNYQCKDSQGEIGESPHVLNDGAHMEEEQLSASKLNSAIEYNRVKMKTLGWQKHYDDIVSQILKLNYSPDEGAFAQAVADWQDGKGLTSDGKIGTNTWNKMKAILGIGTSKSKPASSSSKVSYKKMDWNTSEEDSLFENFLNNFHSTRFSDASDINFFFKKKTGYEFCQWFREKIGNSGFFGSMPYDPTYTGKKGRTPKNIPKGQEPNFIKVFDNIPLLFNGSQYSKTKINLFQFFALTSIIINEHAGKFTVGTELGNLPYLYRYNSKANGNQGIAYNLLHNPVFLAAHGHKGNVPAKPYSNKWKLKGKSNYPLAHPKSVSSGGIIAEMDFCKFRGRGLTQITFRGTYKWLINHIINSGYSSSNLLVKGFKSKYKEKGLDEIATRSSNKEWDDLFLKTDYEIACLATYIFQKNKRNFLDLGLGKTLLKKESTKSSGTGSLFYVGYRQGGTRHYGRVVKKRVMQLMEGLLNSYCVLAQT</sequence>
<keyword evidence="7" id="KW-0482">Metalloprotease</keyword>
<dbReference type="GO" id="GO:0004252">
    <property type="term" value="F:serine-type endopeptidase activity"/>
    <property type="evidence" value="ECO:0007669"/>
    <property type="project" value="InterPro"/>
</dbReference>
<feature type="compositionally biased region" description="Acidic residues" evidence="8">
    <location>
        <begin position="156"/>
        <end position="188"/>
    </location>
</feature>
<dbReference type="GO" id="GO:0008237">
    <property type="term" value="F:metallopeptidase activity"/>
    <property type="evidence" value="ECO:0007669"/>
    <property type="project" value="UniProtKB-KW"/>
</dbReference>
<keyword evidence="10" id="KW-1185">Reference proteome</keyword>
<evidence type="ECO:0000256" key="5">
    <source>
        <dbReference type="ARBA" id="ARBA00022801"/>
    </source>
</evidence>
<dbReference type="Pfam" id="PF03411">
    <property type="entry name" value="Peptidase_M74"/>
    <property type="match status" value="1"/>
</dbReference>
<protein>
    <submittedName>
        <fullName evidence="9">Penicillin-insensitive murein endopeptidase</fullName>
    </submittedName>
</protein>
<feature type="region of interest" description="Disordered" evidence="8">
    <location>
        <begin position="119"/>
        <end position="143"/>
    </location>
</feature>
<keyword evidence="1" id="KW-0645">Protease</keyword>
<evidence type="ECO:0000256" key="4">
    <source>
        <dbReference type="ARBA" id="ARBA00022764"/>
    </source>
</evidence>
<name>A0A1I4FZD0_9PROT</name>
<evidence type="ECO:0000313" key="9">
    <source>
        <dbReference type="EMBL" id="SFL23124.1"/>
    </source>
</evidence>
<keyword evidence="6" id="KW-0862">Zinc</keyword>
<dbReference type="GO" id="GO:0006508">
    <property type="term" value="P:proteolysis"/>
    <property type="evidence" value="ECO:0007669"/>
    <property type="project" value="UniProtKB-KW"/>
</dbReference>
<keyword evidence="5" id="KW-0378">Hydrolase</keyword>
<accession>A0A1I4FZD0</accession>
<evidence type="ECO:0000256" key="8">
    <source>
        <dbReference type="SAM" id="MobiDB-lite"/>
    </source>
</evidence>
<dbReference type="Proteomes" id="UP000199533">
    <property type="component" value="Unassembled WGS sequence"/>
</dbReference>
<dbReference type="OrthoDB" id="1523598at2"/>
<feature type="region of interest" description="Disordered" evidence="8">
    <location>
        <begin position="53"/>
        <end position="88"/>
    </location>
</feature>
<dbReference type="GO" id="GO:0046872">
    <property type="term" value="F:metal ion binding"/>
    <property type="evidence" value="ECO:0007669"/>
    <property type="project" value="UniProtKB-KW"/>
</dbReference>
<dbReference type="InterPro" id="IPR009045">
    <property type="entry name" value="Zn_M74/Hedgehog-like"/>
</dbReference>
<keyword evidence="4" id="KW-0574">Periplasm</keyword>
<keyword evidence="2" id="KW-0479">Metal-binding</keyword>
<organism evidence="9 10">
    <name type="scientific">Nitrosomonas aestuarii</name>
    <dbReference type="NCBI Taxonomy" id="52441"/>
    <lineage>
        <taxon>Bacteria</taxon>
        <taxon>Pseudomonadati</taxon>
        <taxon>Pseudomonadota</taxon>
        <taxon>Betaproteobacteria</taxon>
        <taxon>Nitrosomonadales</taxon>
        <taxon>Nitrosomonadaceae</taxon>
        <taxon>Nitrosomonas</taxon>
    </lineage>
</organism>
<evidence type="ECO:0000256" key="3">
    <source>
        <dbReference type="ARBA" id="ARBA00022729"/>
    </source>
</evidence>
<dbReference type="SUPFAM" id="SSF55166">
    <property type="entry name" value="Hedgehog/DD-peptidase"/>
    <property type="match status" value="1"/>
</dbReference>
<evidence type="ECO:0000256" key="2">
    <source>
        <dbReference type="ARBA" id="ARBA00022723"/>
    </source>
</evidence>
<feature type="compositionally biased region" description="Acidic residues" evidence="8">
    <location>
        <begin position="70"/>
        <end position="88"/>
    </location>
</feature>
<proteinExistence type="predicted"/>
<evidence type="ECO:0000256" key="7">
    <source>
        <dbReference type="ARBA" id="ARBA00023049"/>
    </source>
</evidence>
<dbReference type="EMBL" id="FOSP01000045">
    <property type="protein sequence ID" value="SFL23124.1"/>
    <property type="molecule type" value="Genomic_DNA"/>
</dbReference>
<keyword evidence="3" id="KW-0732">Signal</keyword>
<dbReference type="STRING" id="52441.SAMN05216302_10452"/>
<evidence type="ECO:0000256" key="1">
    <source>
        <dbReference type="ARBA" id="ARBA00022670"/>
    </source>
</evidence>